<organism evidence="2 3">
    <name type="scientific">Asticcacaulis biprosthecium C19</name>
    <dbReference type="NCBI Taxonomy" id="715226"/>
    <lineage>
        <taxon>Bacteria</taxon>
        <taxon>Pseudomonadati</taxon>
        <taxon>Pseudomonadota</taxon>
        <taxon>Alphaproteobacteria</taxon>
        <taxon>Caulobacterales</taxon>
        <taxon>Caulobacteraceae</taxon>
        <taxon>Asticcacaulis</taxon>
    </lineage>
</organism>
<keyword evidence="3" id="KW-1185">Reference proteome</keyword>
<gene>
    <name evidence="2" type="ORF">ABI_42490</name>
</gene>
<feature type="signal peptide" evidence="1">
    <location>
        <begin position="1"/>
        <end position="20"/>
    </location>
</feature>
<name>F4QSV6_9CAUL</name>
<dbReference type="STRING" id="715226.ABI_42490"/>
<protein>
    <recommendedName>
        <fullName evidence="4">Lipoprotein</fullName>
    </recommendedName>
</protein>
<evidence type="ECO:0000313" key="3">
    <source>
        <dbReference type="Proteomes" id="UP000006512"/>
    </source>
</evidence>
<evidence type="ECO:0000256" key="1">
    <source>
        <dbReference type="SAM" id="SignalP"/>
    </source>
</evidence>
<dbReference type="HOGENOM" id="CLU_1955079_0_0_5"/>
<dbReference type="AlphaFoldDB" id="F4QSV6"/>
<dbReference type="EMBL" id="GL883080">
    <property type="protein sequence ID" value="EGF89826.1"/>
    <property type="molecule type" value="Genomic_DNA"/>
</dbReference>
<dbReference type="RefSeq" id="WP_006275022.1">
    <property type="nucleotide sequence ID" value="NZ_GL883080.1"/>
</dbReference>
<evidence type="ECO:0008006" key="4">
    <source>
        <dbReference type="Google" id="ProtNLM"/>
    </source>
</evidence>
<sequence length="128" mass="13518">MKKYLVAAVLLGLFTAPAFAQDAAAPSESEVSAEEVLTVSIGCIATYDTVVAQGKAGARAADIQKARGFAVEIYKEFSGESDEEVAADIQKAGELFPDMLKDSGTTLEDFQQTCDAIFLEEEDSAPTA</sequence>
<keyword evidence="1" id="KW-0732">Signal</keyword>
<feature type="chain" id="PRO_5003316851" description="Lipoprotein" evidence="1">
    <location>
        <begin position="21"/>
        <end position="128"/>
    </location>
</feature>
<dbReference type="Proteomes" id="UP000006512">
    <property type="component" value="Unassembled WGS sequence"/>
</dbReference>
<reference evidence="3" key="1">
    <citation type="submission" date="2011-03" db="EMBL/GenBank/DDBJ databases">
        <title>Draft genome sequence of Brevundimonas diminuta.</title>
        <authorList>
            <person name="Brown P.J.B."/>
            <person name="Buechlein A."/>
            <person name="Hemmerich C."/>
            <person name="Brun Y.V."/>
        </authorList>
    </citation>
    <scope>NUCLEOTIDE SEQUENCE [LARGE SCALE GENOMIC DNA]</scope>
    <source>
        <strain evidence="3">C19</strain>
    </source>
</reference>
<dbReference type="OrthoDB" id="9900858at2"/>
<evidence type="ECO:0000313" key="2">
    <source>
        <dbReference type="EMBL" id="EGF89826.1"/>
    </source>
</evidence>
<accession>F4QSV6</accession>
<proteinExistence type="predicted"/>